<dbReference type="Pfam" id="PF00512">
    <property type="entry name" value="HisKA"/>
    <property type="match status" value="1"/>
</dbReference>
<dbReference type="GO" id="GO:0005886">
    <property type="term" value="C:plasma membrane"/>
    <property type="evidence" value="ECO:0007669"/>
    <property type="project" value="TreeGrafter"/>
</dbReference>
<comment type="subcellular location">
    <subcellularLocation>
        <location evidence="2">Membrane</location>
    </subcellularLocation>
</comment>
<dbReference type="CDD" id="cd00075">
    <property type="entry name" value="HATPase"/>
    <property type="match status" value="1"/>
</dbReference>
<feature type="coiled-coil region" evidence="8">
    <location>
        <begin position="87"/>
        <end position="125"/>
    </location>
</feature>
<dbReference type="GO" id="GO:0000155">
    <property type="term" value="F:phosphorelay sensor kinase activity"/>
    <property type="evidence" value="ECO:0007669"/>
    <property type="project" value="InterPro"/>
</dbReference>
<dbReference type="EC" id="2.7.13.3" evidence="3"/>
<dbReference type="Pfam" id="PF02518">
    <property type="entry name" value="HATPase_c"/>
    <property type="match status" value="1"/>
</dbReference>
<dbReference type="Gene3D" id="1.10.287.130">
    <property type="match status" value="1"/>
</dbReference>
<feature type="transmembrane region" description="Helical" evidence="9">
    <location>
        <begin position="12"/>
        <end position="30"/>
    </location>
</feature>
<keyword evidence="8" id="KW-0175">Coiled coil</keyword>
<evidence type="ECO:0000256" key="7">
    <source>
        <dbReference type="ARBA" id="ARBA00023012"/>
    </source>
</evidence>
<evidence type="ECO:0000256" key="2">
    <source>
        <dbReference type="ARBA" id="ARBA00004370"/>
    </source>
</evidence>
<dbReference type="InterPro" id="IPR003594">
    <property type="entry name" value="HATPase_dom"/>
</dbReference>
<keyword evidence="7" id="KW-0902">Two-component regulatory system</keyword>
<dbReference type="PROSITE" id="PS50109">
    <property type="entry name" value="HIS_KIN"/>
    <property type="match status" value="1"/>
</dbReference>
<dbReference type="GO" id="GO:0004721">
    <property type="term" value="F:phosphoprotein phosphatase activity"/>
    <property type="evidence" value="ECO:0007669"/>
    <property type="project" value="TreeGrafter"/>
</dbReference>
<evidence type="ECO:0000256" key="5">
    <source>
        <dbReference type="ARBA" id="ARBA00022679"/>
    </source>
</evidence>
<dbReference type="InterPro" id="IPR050351">
    <property type="entry name" value="BphY/WalK/GraS-like"/>
</dbReference>
<evidence type="ECO:0000313" key="11">
    <source>
        <dbReference type="EMBL" id="GLG04731.1"/>
    </source>
</evidence>
<dbReference type="RefSeq" id="WP_281845490.1">
    <property type="nucleotide sequence ID" value="NZ_BSBO01000018.1"/>
</dbReference>
<name>A0A9W6C4F8_9FIRM</name>
<proteinExistence type="predicted"/>
<keyword evidence="9" id="KW-0472">Membrane</keyword>
<sequence length="334" mass="38717">MKLFRNREIGSYMSAFLLTTAAVCICFLLTGGNAVFYLMAEGLILLGIFLICLRRRYEDMEKLTQKVDRILHGEDQLELGEYKEGDLEILKDEIYKMTVRLREQNEQLEREKSYLANALADISHQIRTPLTSLNLMVERLRRPDMEEGQKRKIYREMTGMLQRMEWLILALLKISKLDAGAVTLEKQKIMVRPFLREVLSVLEIPMELREQQVILNGNEDASFYGDESWTMEAVENVLKNCMEHTPYGGTIRISWEENPLYTEISVTDSGKGIDEKDLPHIFERFYKGRMSEQQNFGIGLALSRSILSNEKAVITAKNAKEGGAKFQMRFYENR</sequence>
<dbReference type="InterPro" id="IPR036097">
    <property type="entry name" value="HisK_dim/P_sf"/>
</dbReference>
<keyword evidence="13" id="KW-1185">Reference proteome</keyword>
<reference evidence="11" key="1">
    <citation type="submission" date="2022-11" db="EMBL/GenBank/DDBJ databases">
        <title>Draft genome sequence of Sellimonas catena strain 12EGH17.</title>
        <authorList>
            <person name="Atsushi H."/>
            <person name="Moriya O."/>
            <person name="Mitsuo S."/>
        </authorList>
    </citation>
    <scope>NUCLEOTIDE SEQUENCE</scope>
    <source>
        <strain evidence="11">12EGH17</strain>
    </source>
</reference>
<comment type="caution">
    <text evidence="11">The sequence shown here is derived from an EMBL/GenBank/DDBJ whole genome shotgun (WGS) entry which is preliminary data.</text>
</comment>
<feature type="transmembrane region" description="Helical" evidence="9">
    <location>
        <begin position="36"/>
        <end position="53"/>
    </location>
</feature>
<dbReference type="Proteomes" id="UP001145145">
    <property type="component" value="Unassembled WGS sequence"/>
</dbReference>
<dbReference type="Proteomes" id="UP001145094">
    <property type="component" value="Unassembled WGS sequence"/>
</dbReference>
<evidence type="ECO:0000256" key="6">
    <source>
        <dbReference type="ARBA" id="ARBA00022777"/>
    </source>
</evidence>
<dbReference type="InterPro" id="IPR036890">
    <property type="entry name" value="HATPase_C_sf"/>
</dbReference>
<dbReference type="PANTHER" id="PTHR45453">
    <property type="entry name" value="PHOSPHATE REGULON SENSOR PROTEIN PHOR"/>
    <property type="match status" value="1"/>
</dbReference>
<comment type="catalytic activity">
    <reaction evidence="1">
        <text>ATP + protein L-histidine = ADP + protein N-phospho-L-histidine.</text>
        <dbReference type="EC" id="2.7.13.3"/>
    </reaction>
</comment>
<evidence type="ECO:0000256" key="3">
    <source>
        <dbReference type="ARBA" id="ARBA00012438"/>
    </source>
</evidence>
<dbReference type="CDD" id="cd00082">
    <property type="entry name" value="HisKA"/>
    <property type="match status" value="1"/>
</dbReference>
<dbReference type="SUPFAM" id="SSF47384">
    <property type="entry name" value="Homodimeric domain of signal transducing histidine kinase"/>
    <property type="match status" value="1"/>
</dbReference>
<reference evidence="11 13" key="5">
    <citation type="journal article" date="2023" name="Int. J. Syst. Evol. Microbiol.">
        <title>Sellimonas catena sp. nov., isolated from human faeces.</title>
        <authorList>
            <person name="Hisatomi A."/>
            <person name="Ohkuma M."/>
            <person name="Sakamoto M."/>
        </authorList>
    </citation>
    <scope>NUCLEOTIDE SEQUENCE [LARGE SCALE GENOMIC DNA]</scope>
    <source>
        <strain evidence="11 13">12EGH17</strain>
        <strain evidence="12">18CBH55</strain>
    </source>
</reference>
<evidence type="ECO:0000256" key="9">
    <source>
        <dbReference type="SAM" id="Phobius"/>
    </source>
</evidence>
<reference evidence="12" key="3">
    <citation type="submission" date="2022-11" db="EMBL/GenBank/DDBJ databases">
        <title>Draft genome sequence of Sellimonas catena strain 18CBH55.</title>
        <authorList>
            <person name="Atsushi H."/>
            <person name="Moriya O."/>
            <person name="Mitsuo S."/>
        </authorList>
    </citation>
    <scope>NUCLEOTIDE SEQUENCE</scope>
    <source>
        <strain evidence="12">18CBH55</strain>
    </source>
</reference>
<dbReference type="InterPro" id="IPR005467">
    <property type="entry name" value="His_kinase_dom"/>
</dbReference>
<dbReference type="SMART" id="SM00387">
    <property type="entry name" value="HATPase_c"/>
    <property type="match status" value="1"/>
</dbReference>
<organism evidence="11 13">
    <name type="scientific">Sellimonas catena</name>
    <dbReference type="NCBI Taxonomy" id="2994035"/>
    <lineage>
        <taxon>Bacteria</taxon>
        <taxon>Bacillati</taxon>
        <taxon>Bacillota</taxon>
        <taxon>Clostridia</taxon>
        <taxon>Lachnospirales</taxon>
        <taxon>Lachnospiraceae</taxon>
        <taxon>Sellimonas</taxon>
    </lineage>
</organism>
<dbReference type="InterPro" id="IPR003661">
    <property type="entry name" value="HisK_dim/P_dom"/>
</dbReference>
<accession>A0A9W6C4F8</accession>
<evidence type="ECO:0000256" key="8">
    <source>
        <dbReference type="SAM" id="Coils"/>
    </source>
</evidence>
<evidence type="ECO:0000256" key="1">
    <source>
        <dbReference type="ARBA" id="ARBA00000085"/>
    </source>
</evidence>
<evidence type="ECO:0000313" key="12">
    <source>
        <dbReference type="EMBL" id="GLG90790.1"/>
    </source>
</evidence>
<protein>
    <recommendedName>
        <fullName evidence="3">histidine kinase</fullName>
        <ecNumber evidence="3">2.7.13.3</ecNumber>
    </recommendedName>
</protein>
<keyword evidence="5" id="KW-0808">Transferase</keyword>
<keyword evidence="4" id="KW-0597">Phosphoprotein</keyword>
<dbReference type="AlphaFoldDB" id="A0A9W6C4F8"/>
<dbReference type="EMBL" id="BSCH01000014">
    <property type="protein sequence ID" value="GLG90790.1"/>
    <property type="molecule type" value="Genomic_DNA"/>
</dbReference>
<keyword evidence="9" id="KW-1133">Transmembrane helix</keyword>
<dbReference type="Gene3D" id="3.30.565.10">
    <property type="entry name" value="Histidine kinase-like ATPase, C-terminal domain"/>
    <property type="match status" value="1"/>
</dbReference>
<dbReference type="PRINTS" id="PR00344">
    <property type="entry name" value="BCTRLSENSOR"/>
</dbReference>
<evidence type="ECO:0000259" key="10">
    <source>
        <dbReference type="PROSITE" id="PS50109"/>
    </source>
</evidence>
<dbReference type="SUPFAM" id="SSF55874">
    <property type="entry name" value="ATPase domain of HSP90 chaperone/DNA topoisomerase II/histidine kinase"/>
    <property type="match status" value="1"/>
</dbReference>
<dbReference type="EMBL" id="BSBO01000018">
    <property type="protein sequence ID" value="GLG04731.1"/>
    <property type="molecule type" value="Genomic_DNA"/>
</dbReference>
<dbReference type="InterPro" id="IPR004358">
    <property type="entry name" value="Sig_transdc_His_kin-like_C"/>
</dbReference>
<dbReference type="SMART" id="SM00388">
    <property type="entry name" value="HisKA"/>
    <property type="match status" value="1"/>
</dbReference>
<reference evidence="12" key="4">
    <citation type="submission" date="2022-11" db="EMBL/GenBank/DDBJ databases">
        <title>Draft genome sequence of Sellimonas catena strain 18CBH55.</title>
        <authorList>
            <person name="Hisatomi A."/>
            <person name="Ohkuma M."/>
            <person name="Sakamoto M."/>
        </authorList>
    </citation>
    <scope>NUCLEOTIDE SEQUENCE</scope>
    <source>
        <strain evidence="12">18CBH55</strain>
    </source>
</reference>
<feature type="domain" description="Histidine kinase" evidence="10">
    <location>
        <begin position="121"/>
        <end position="334"/>
    </location>
</feature>
<dbReference type="GO" id="GO:0016036">
    <property type="term" value="P:cellular response to phosphate starvation"/>
    <property type="evidence" value="ECO:0007669"/>
    <property type="project" value="TreeGrafter"/>
</dbReference>
<evidence type="ECO:0000256" key="4">
    <source>
        <dbReference type="ARBA" id="ARBA00022553"/>
    </source>
</evidence>
<keyword evidence="9" id="KW-0812">Transmembrane</keyword>
<reference evidence="11" key="2">
    <citation type="submission" date="2022-11" db="EMBL/GenBank/DDBJ databases">
        <title>Draft genome sequence of Sellimonas catena strain 12EGH17.</title>
        <authorList>
            <person name="Hisatomi A."/>
            <person name="Ohkuma M."/>
            <person name="Sakamoto M."/>
        </authorList>
    </citation>
    <scope>NUCLEOTIDE SEQUENCE</scope>
    <source>
        <strain evidence="11">12EGH17</strain>
    </source>
</reference>
<evidence type="ECO:0000313" key="13">
    <source>
        <dbReference type="Proteomes" id="UP001145145"/>
    </source>
</evidence>
<gene>
    <name evidence="11" type="ORF">Selli1_19050</name>
    <name evidence="12" type="ORF">Selli2_22170</name>
</gene>
<keyword evidence="6 11" id="KW-0418">Kinase</keyword>
<dbReference type="PANTHER" id="PTHR45453:SF1">
    <property type="entry name" value="PHOSPHATE REGULON SENSOR PROTEIN PHOR"/>
    <property type="match status" value="1"/>
</dbReference>